<dbReference type="Proteomes" id="UP000298225">
    <property type="component" value="Unassembled WGS sequence"/>
</dbReference>
<protein>
    <submittedName>
        <fullName evidence="1">Uncharacterized protein</fullName>
    </submittedName>
</protein>
<organism evidence="1 2">
    <name type="scientific">Bradyrhizobium frederickii</name>
    <dbReference type="NCBI Taxonomy" id="2560054"/>
    <lineage>
        <taxon>Bacteria</taxon>
        <taxon>Pseudomonadati</taxon>
        <taxon>Pseudomonadota</taxon>
        <taxon>Alphaproteobacteria</taxon>
        <taxon>Hyphomicrobiales</taxon>
        <taxon>Nitrobacteraceae</taxon>
        <taxon>Bradyrhizobium</taxon>
    </lineage>
</organism>
<keyword evidence="2" id="KW-1185">Reference proteome</keyword>
<gene>
    <name evidence="1" type="ORF">E4K66_26590</name>
</gene>
<dbReference type="AlphaFoldDB" id="A0A4Y9KYC1"/>
<accession>A0A4Y9KYC1</accession>
<dbReference type="EMBL" id="SPQU01000014">
    <property type="protein sequence ID" value="TFV35477.1"/>
    <property type="molecule type" value="Genomic_DNA"/>
</dbReference>
<evidence type="ECO:0000313" key="2">
    <source>
        <dbReference type="Proteomes" id="UP000298225"/>
    </source>
</evidence>
<dbReference type="OrthoDB" id="9942914at2"/>
<comment type="caution">
    <text evidence="1">The sequence shown here is derived from an EMBL/GenBank/DDBJ whole genome shotgun (WGS) entry which is preliminary data.</text>
</comment>
<sequence>MLLTAGSELPVMYFLDKPPSDIRTSTLPTTAKEVLLARVRLLGAAAYRGGRVDRGGHRQHPLPKELLFARLRILEALNGNVAVGSAVDVTFGAIDKTHSLIPAPRTPLELKREYYVLLYAGDGGQWHLAGFPMSEADYRKWEEKFWNDERARMGVNSRQ</sequence>
<reference evidence="1 2" key="1">
    <citation type="submission" date="2019-03" db="EMBL/GenBank/DDBJ databases">
        <title>Bradyrhizobium strains diversity isolated from Chamaecrista fasciculata.</title>
        <authorList>
            <person name="Urquiaga M.C.O."/>
            <person name="Hungria M."/>
            <person name="Delamuta J.R.M."/>
        </authorList>
    </citation>
    <scope>NUCLEOTIDE SEQUENCE [LARGE SCALE GENOMIC DNA]</scope>
    <source>
        <strain evidence="1 2">CNPSo 3424</strain>
    </source>
</reference>
<dbReference type="RefSeq" id="WP_126258787.1">
    <property type="nucleotide sequence ID" value="NZ_SPQU01000014.1"/>
</dbReference>
<proteinExistence type="predicted"/>
<evidence type="ECO:0000313" key="1">
    <source>
        <dbReference type="EMBL" id="TFV35477.1"/>
    </source>
</evidence>
<name>A0A4Y9KYC1_9BRAD</name>